<evidence type="ECO:0000256" key="12">
    <source>
        <dbReference type="ARBA" id="ARBA00023136"/>
    </source>
</evidence>
<dbReference type="UniPathway" id="UPA00232"/>
<dbReference type="GO" id="GO:0005524">
    <property type="term" value="F:ATP binding"/>
    <property type="evidence" value="ECO:0007669"/>
    <property type="project" value="UniProtKB-KW"/>
</dbReference>
<accession>A0A0R2SHG4</accession>
<dbReference type="InterPro" id="IPR045308">
    <property type="entry name" value="UbiB_bact"/>
</dbReference>
<evidence type="ECO:0000313" key="15">
    <source>
        <dbReference type="EMBL" id="KRO72512.1"/>
    </source>
</evidence>
<dbReference type="GO" id="GO:0006744">
    <property type="term" value="P:ubiquinone biosynthetic process"/>
    <property type="evidence" value="ECO:0007669"/>
    <property type="project" value="UniProtKB-UniPathway"/>
</dbReference>
<keyword evidence="3" id="KW-1003">Cell membrane</keyword>
<evidence type="ECO:0000256" key="3">
    <source>
        <dbReference type="ARBA" id="ARBA00022475"/>
    </source>
</evidence>
<feature type="transmembrane region" description="Helical" evidence="13">
    <location>
        <begin position="526"/>
        <end position="544"/>
    </location>
</feature>
<keyword evidence="15" id="KW-0830">Ubiquinone</keyword>
<proteinExistence type="inferred from homology"/>
<dbReference type="NCBIfam" id="NF003404">
    <property type="entry name" value="PRK04750.1"/>
    <property type="match status" value="1"/>
</dbReference>
<evidence type="ECO:0000256" key="9">
    <source>
        <dbReference type="ARBA" id="ARBA00022777"/>
    </source>
</evidence>
<keyword evidence="8" id="KW-0547">Nucleotide-binding</keyword>
<keyword evidence="7 13" id="KW-0812">Transmembrane</keyword>
<protein>
    <submittedName>
        <fullName evidence="15">Ubiquinone biosynthesis protein UbiB</fullName>
    </submittedName>
</protein>
<dbReference type="PANTHER" id="PTHR10566:SF113">
    <property type="entry name" value="PROTEIN ACTIVITY OF BC1 COMPLEX KINASE 7, CHLOROPLASTIC"/>
    <property type="match status" value="1"/>
</dbReference>
<keyword evidence="10" id="KW-0067">ATP-binding</keyword>
<keyword evidence="11 13" id="KW-1133">Transmembrane helix</keyword>
<sequence>MSSITRLHKILSVAAKYGLDDFLPASRSRAAIVLALLPYRLLGLFSSQRKGDRNTRLRLALEELGPIYIKLGQLVSTRRDFLDPELADELQALQDNVPPFPMPPIEAVVTAALGAPADEFFASIDSQPLASASIAQVYGATLLDGSEVVIKVVRPGIEAVVRSDIRLLKRLARIVEGASQFGRRLRPIEVIADYEKIILDELNLQSEAANTTQLRRNFEGSPDLYVPKIYWEYTRSKLLVMERIDGIPVANVDELNAAGVDLKHLAEAGVNIFFTQVFEHNFFHADMHPGNIFVAKTATPKPNYIAIDCAIIGSLTEQDQDYLAKNLLAIFKQDYRRVAELHVACGWVPPTTRVHEFESAIRAVCEPIFEKPLSEISFGQILVQLFATAGRFDMQVQPSLVLLQKTLLNVEGLGRQLYPQLDLWQTALPFLERWNAKRLSPITLLRKLRDNLPDLLEELPNLPQLLASAGSQGKQLAAINATLREQQEKQALRQAQSRRSDRLLAALVAAAALASTNPAAREAVASTPSLPILGAVIVVAFLCFRR</sequence>
<keyword evidence="9" id="KW-0418">Kinase</keyword>
<dbReference type="Pfam" id="PF03109">
    <property type="entry name" value="ABC1"/>
    <property type="match status" value="1"/>
</dbReference>
<comment type="similarity">
    <text evidence="2">Belongs to the protein kinase superfamily. ADCK protein kinase family.</text>
</comment>
<evidence type="ECO:0000256" key="7">
    <source>
        <dbReference type="ARBA" id="ARBA00022692"/>
    </source>
</evidence>
<evidence type="ECO:0000256" key="5">
    <source>
        <dbReference type="ARBA" id="ARBA00022679"/>
    </source>
</evidence>
<comment type="caution">
    <text evidence="15">The sequence shown here is derived from an EMBL/GenBank/DDBJ whole genome shotgun (WGS) entry which is preliminary data.</text>
</comment>
<dbReference type="GO" id="GO:0016301">
    <property type="term" value="F:kinase activity"/>
    <property type="evidence" value="ECO:0007669"/>
    <property type="project" value="UniProtKB-KW"/>
</dbReference>
<dbReference type="InterPro" id="IPR050154">
    <property type="entry name" value="UbiB_kinase"/>
</dbReference>
<dbReference type="InterPro" id="IPR011009">
    <property type="entry name" value="Kinase-like_dom_sf"/>
</dbReference>
<organism evidence="15 16">
    <name type="scientific">OM182 bacterium BACL3 MAG-120507-bin80</name>
    <dbReference type="NCBI Taxonomy" id="1655577"/>
    <lineage>
        <taxon>Bacteria</taxon>
        <taxon>Pseudomonadati</taxon>
        <taxon>Pseudomonadota</taxon>
        <taxon>Gammaproteobacteria</taxon>
        <taxon>OMG group</taxon>
        <taxon>OM182 clade</taxon>
    </lineage>
</organism>
<dbReference type="AlphaFoldDB" id="A0A0R2SHG4"/>
<dbReference type="CDD" id="cd13972">
    <property type="entry name" value="UbiB"/>
    <property type="match status" value="1"/>
</dbReference>
<dbReference type="SUPFAM" id="SSF56112">
    <property type="entry name" value="Protein kinase-like (PK-like)"/>
    <property type="match status" value="1"/>
</dbReference>
<dbReference type="EMBL" id="LIBB01000063">
    <property type="protein sequence ID" value="KRO72512.1"/>
    <property type="molecule type" value="Genomic_DNA"/>
</dbReference>
<dbReference type="PANTHER" id="PTHR10566">
    <property type="entry name" value="CHAPERONE-ACTIVITY OF BC1 COMPLEX CABC1 -RELATED"/>
    <property type="match status" value="1"/>
</dbReference>
<evidence type="ECO:0000256" key="1">
    <source>
        <dbReference type="ARBA" id="ARBA00005020"/>
    </source>
</evidence>
<evidence type="ECO:0000256" key="2">
    <source>
        <dbReference type="ARBA" id="ARBA00009670"/>
    </source>
</evidence>
<dbReference type="Proteomes" id="UP000051934">
    <property type="component" value="Unassembled WGS sequence"/>
</dbReference>
<evidence type="ECO:0000256" key="6">
    <source>
        <dbReference type="ARBA" id="ARBA00022688"/>
    </source>
</evidence>
<gene>
    <name evidence="15" type="ORF">ABR69_12150</name>
</gene>
<dbReference type="InterPro" id="IPR010232">
    <property type="entry name" value="UbiB"/>
</dbReference>
<keyword evidence="12 13" id="KW-0472">Membrane</keyword>
<evidence type="ECO:0000259" key="14">
    <source>
        <dbReference type="Pfam" id="PF03109"/>
    </source>
</evidence>
<reference evidence="15 16" key="1">
    <citation type="submission" date="2015-10" db="EMBL/GenBank/DDBJ databases">
        <title>Metagenome-Assembled Genomes uncover a global brackish microbiome.</title>
        <authorList>
            <person name="Hugerth L.W."/>
            <person name="Larsson J."/>
            <person name="Alneberg J."/>
            <person name="Lindh M.V."/>
            <person name="Legrand C."/>
            <person name="Pinhassi J."/>
            <person name="Andersson A.F."/>
        </authorList>
    </citation>
    <scope>NUCLEOTIDE SEQUENCE [LARGE SCALE GENOMIC DNA]</scope>
    <source>
        <strain evidence="15">BACL4 MAG-120507-bin80</strain>
    </source>
</reference>
<evidence type="ECO:0000256" key="8">
    <source>
        <dbReference type="ARBA" id="ARBA00022741"/>
    </source>
</evidence>
<dbReference type="InterPro" id="IPR004147">
    <property type="entry name" value="ABC1_dom"/>
</dbReference>
<keyword evidence="5" id="KW-0808">Transferase</keyword>
<comment type="pathway">
    <text evidence="1">Cofactor biosynthesis; ubiquinone biosynthesis [regulation].</text>
</comment>
<evidence type="ECO:0000256" key="4">
    <source>
        <dbReference type="ARBA" id="ARBA00022519"/>
    </source>
</evidence>
<evidence type="ECO:0000313" key="16">
    <source>
        <dbReference type="Proteomes" id="UP000051934"/>
    </source>
</evidence>
<keyword evidence="4" id="KW-0997">Cell inner membrane</keyword>
<evidence type="ECO:0000256" key="10">
    <source>
        <dbReference type="ARBA" id="ARBA00022840"/>
    </source>
</evidence>
<evidence type="ECO:0000256" key="13">
    <source>
        <dbReference type="SAM" id="Phobius"/>
    </source>
</evidence>
<feature type="domain" description="ABC1 atypical kinase-like" evidence="14">
    <location>
        <begin position="93"/>
        <end position="342"/>
    </location>
</feature>
<keyword evidence="6" id="KW-0831">Ubiquinone biosynthesis</keyword>
<name>A0A0R2SHG4_9GAMM</name>
<evidence type="ECO:0000256" key="11">
    <source>
        <dbReference type="ARBA" id="ARBA00022989"/>
    </source>
</evidence>
<dbReference type="NCBIfam" id="TIGR01982">
    <property type="entry name" value="UbiB"/>
    <property type="match status" value="1"/>
</dbReference>